<evidence type="ECO:0000313" key="4">
    <source>
        <dbReference type="Proteomes" id="UP000587462"/>
    </source>
</evidence>
<dbReference type="Pfam" id="PF00657">
    <property type="entry name" value="Lipase_GDSL"/>
    <property type="match status" value="1"/>
</dbReference>
<dbReference type="EMBL" id="JABBXF010000035">
    <property type="protein sequence ID" value="NVK79281.1"/>
    <property type="molecule type" value="Genomic_DNA"/>
</dbReference>
<keyword evidence="4" id="KW-1185">Reference proteome</keyword>
<feature type="compositionally biased region" description="Basic and acidic residues" evidence="1">
    <location>
        <begin position="36"/>
        <end position="53"/>
    </location>
</feature>
<reference evidence="3 4" key="1">
    <citation type="submission" date="2020-04" db="EMBL/GenBank/DDBJ databases">
        <title>Draft Genome Sequence of Streptomyces morookaense DSM 40503, an 8-azaguanine-producing strain.</title>
        <authorList>
            <person name="Qi J."/>
            <person name="Gao J.-M."/>
        </authorList>
    </citation>
    <scope>NUCLEOTIDE SEQUENCE [LARGE SCALE GENOMIC DNA]</scope>
    <source>
        <strain evidence="3 4">DSM 40503</strain>
    </source>
</reference>
<keyword evidence="2" id="KW-0732">Signal</keyword>
<gene>
    <name evidence="3" type="ORF">HG542_16625</name>
</gene>
<dbReference type="PROSITE" id="PS51257">
    <property type="entry name" value="PROKAR_LIPOPROTEIN"/>
    <property type="match status" value="1"/>
</dbReference>
<feature type="region of interest" description="Disordered" evidence="1">
    <location>
        <begin position="34"/>
        <end position="61"/>
    </location>
</feature>
<dbReference type="AlphaFoldDB" id="A0A7Y7B5A0"/>
<dbReference type="PANTHER" id="PTHR21325">
    <property type="entry name" value="PHOSPHOLIPASE B, PLB1"/>
    <property type="match status" value="1"/>
</dbReference>
<organism evidence="3 4">
    <name type="scientific">Streptomyces morookaense</name>
    <name type="common">Streptoverticillium morookaense</name>
    <dbReference type="NCBI Taxonomy" id="1970"/>
    <lineage>
        <taxon>Bacteria</taxon>
        <taxon>Bacillati</taxon>
        <taxon>Actinomycetota</taxon>
        <taxon>Actinomycetes</taxon>
        <taxon>Kitasatosporales</taxon>
        <taxon>Streptomycetaceae</taxon>
        <taxon>Streptomyces</taxon>
    </lineage>
</organism>
<dbReference type="Gene3D" id="3.40.50.1110">
    <property type="entry name" value="SGNH hydrolase"/>
    <property type="match status" value="1"/>
</dbReference>
<dbReference type="Proteomes" id="UP000587462">
    <property type="component" value="Unassembled WGS sequence"/>
</dbReference>
<dbReference type="InterPro" id="IPR036514">
    <property type="entry name" value="SGNH_hydro_sf"/>
</dbReference>
<feature type="signal peptide" evidence="2">
    <location>
        <begin position="1"/>
        <end position="30"/>
    </location>
</feature>
<name>A0A7Y7B5A0_STRMO</name>
<accession>A0A7Y7B5A0</accession>
<dbReference type="InterPro" id="IPR038885">
    <property type="entry name" value="PLB1"/>
</dbReference>
<dbReference type="RefSeq" id="WP_171082157.1">
    <property type="nucleotide sequence ID" value="NZ_BNBU01000009.1"/>
</dbReference>
<feature type="chain" id="PRO_5038798187" evidence="2">
    <location>
        <begin position="31"/>
        <end position="299"/>
    </location>
</feature>
<evidence type="ECO:0000313" key="3">
    <source>
        <dbReference type="EMBL" id="NVK79281.1"/>
    </source>
</evidence>
<evidence type="ECO:0000256" key="1">
    <source>
        <dbReference type="SAM" id="MobiDB-lite"/>
    </source>
</evidence>
<dbReference type="InterPro" id="IPR001087">
    <property type="entry name" value="GDSL"/>
</dbReference>
<protein>
    <submittedName>
        <fullName evidence="3">SGNH/GDSL hydrolase family protein</fullName>
    </submittedName>
</protein>
<dbReference type="PANTHER" id="PTHR21325:SF31">
    <property type="entry name" value="GH22081P-RELATED"/>
    <property type="match status" value="1"/>
</dbReference>
<dbReference type="GO" id="GO:0004620">
    <property type="term" value="F:phospholipase activity"/>
    <property type="evidence" value="ECO:0007669"/>
    <property type="project" value="InterPro"/>
</dbReference>
<sequence>MPPTWGRSRTMALRAASAAVSAALLLPVLAGCDSGGGDKEKSSRAAAKPEPKPRPVWNTRPASIASLGDSITRGFDACSVLADCPEVSWATGTQVDSLARRLLPSPGTSSWNFAKTGARMADLPRQMEAAIAQKPELVTVLMGANDACRPSVTAMTTPEQFRTQFETAVKELRRSLPRSQLYVAGIPDLKRLWSEGRKDPLGKQVWQLASVCPSMLHDADAQDAASDERRAQVDQRVGEYNAVLEDVCSRDELCRYDGSVHGYAFTGEQLSQWDWFHPSRQGQQTLADMAYQAVTADRR</sequence>
<keyword evidence="3" id="KW-0378">Hydrolase</keyword>
<evidence type="ECO:0000256" key="2">
    <source>
        <dbReference type="SAM" id="SignalP"/>
    </source>
</evidence>
<comment type="caution">
    <text evidence="3">The sequence shown here is derived from an EMBL/GenBank/DDBJ whole genome shotgun (WGS) entry which is preliminary data.</text>
</comment>
<dbReference type="SUPFAM" id="SSF52266">
    <property type="entry name" value="SGNH hydrolase"/>
    <property type="match status" value="1"/>
</dbReference>
<proteinExistence type="predicted"/>
<dbReference type="CDD" id="cd01832">
    <property type="entry name" value="SGNH_hydrolase_like_1"/>
    <property type="match status" value="1"/>
</dbReference>